<proteinExistence type="predicted"/>
<dbReference type="EMBL" id="ML213590">
    <property type="protein sequence ID" value="TFK44405.1"/>
    <property type="molecule type" value="Genomic_DNA"/>
</dbReference>
<dbReference type="Gene3D" id="1.10.530.10">
    <property type="match status" value="1"/>
</dbReference>
<organism evidence="4 5">
    <name type="scientific">Crucibulum laeve</name>
    <dbReference type="NCBI Taxonomy" id="68775"/>
    <lineage>
        <taxon>Eukaryota</taxon>
        <taxon>Fungi</taxon>
        <taxon>Dikarya</taxon>
        <taxon>Basidiomycota</taxon>
        <taxon>Agaricomycotina</taxon>
        <taxon>Agaricomycetes</taxon>
        <taxon>Agaricomycetidae</taxon>
        <taxon>Agaricales</taxon>
        <taxon>Agaricineae</taxon>
        <taxon>Nidulariaceae</taxon>
        <taxon>Crucibulum</taxon>
    </lineage>
</organism>
<evidence type="ECO:0000259" key="3">
    <source>
        <dbReference type="Pfam" id="PF01464"/>
    </source>
</evidence>
<evidence type="ECO:0000256" key="2">
    <source>
        <dbReference type="SAM" id="SignalP"/>
    </source>
</evidence>
<protein>
    <submittedName>
        <fullName evidence="4">Lysozyme-like domain-containing protein</fullName>
    </submittedName>
</protein>
<feature type="compositionally biased region" description="Low complexity" evidence="1">
    <location>
        <begin position="87"/>
        <end position="105"/>
    </location>
</feature>
<reference evidence="4 5" key="1">
    <citation type="journal article" date="2019" name="Nat. Ecol. Evol.">
        <title>Megaphylogeny resolves global patterns of mushroom evolution.</title>
        <authorList>
            <person name="Varga T."/>
            <person name="Krizsan K."/>
            <person name="Foldi C."/>
            <person name="Dima B."/>
            <person name="Sanchez-Garcia M."/>
            <person name="Sanchez-Ramirez S."/>
            <person name="Szollosi G.J."/>
            <person name="Szarkandi J.G."/>
            <person name="Papp V."/>
            <person name="Albert L."/>
            <person name="Andreopoulos W."/>
            <person name="Angelini C."/>
            <person name="Antonin V."/>
            <person name="Barry K.W."/>
            <person name="Bougher N.L."/>
            <person name="Buchanan P."/>
            <person name="Buyck B."/>
            <person name="Bense V."/>
            <person name="Catcheside P."/>
            <person name="Chovatia M."/>
            <person name="Cooper J."/>
            <person name="Damon W."/>
            <person name="Desjardin D."/>
            <person name="Finy P."/>
            <person name="Geml J."/>
            <person name="Haridas S."/>
            <person name="Hughes K."/>
            <person name="Justo A."/>
            <person name="Karasinski D."/>
            <person name="Kautmanova I."/>
            <person name="Kiss B."/>
            <person name="Kocsube S."/>
            <person name="Kotiranta H."/>
            <person name="LaButti K.M."/>
            <person name="Lechner B.E."/>
            <person name="Liimatainen K."/>
            <person name="Lipzen A."/>
            <person name="Lukacs Z."/>
            <person name="Mihaltcheva S."/>
            <person name="Morgado L.N."/>
            <person name="Niskanen T."/>
            <person name="Noordeloos M.E."/>
            <person name="Ohm R.A."/>
            <person name="Ortiz-Santana B."/>
            <person name="Ovrebo C."/>
            <person name="Racz N."/>
            <person name="Riley R."/>
            <person name="Savchenko A."/>
            <person name="Shiryaev A."/>
            <person name="Soop K."/>
            <person name="Spirin V."/>
            <person name="Szebenyi C."/>
            <person name="Tomsovsky M."/>
            <person name="Tulloss R.E."/>
            <person name="Uehling J."/>
            <person name="Grigoriev I.V."/>
            <person name="Vagvolgyi C."/>
            <person name="Papp T."/>
            <person name="Martin F.M."/>
            <person name="Miettinen O."/>
            <person name="Hibbett D.S."/>
            <person name="Nagy L.G."/>
        </authorList>
    </citation>
    <scope>NUCLEOTIDE SEQUENCE [LARGE SCALE GENOMIC DNA]</scope>
    <source>
        <strain evidence="4 5">CBS 166.37</strain>
    </source>
</reference>
<dbReference type="Proteomes" id="UP000308652">
    <property type="component" value="Unassembled WGS sequence"/>
</dbReference>
<dbReference type="OrthoDB" id="2537480at2759"/>
<sequence length="331" mass="34949">MKIPTAVLAVFCTLLAVNASNPHDNLALSSRHAKLANRAPALERKNVTKRCPKRTTKNNSNNGIVKASSTPSSAPQETPTSIKEKTASTAAPAPAPAATTKAASSVNNAASGTINVKSSCGSIGASKKTSHTAGPNGSIEWLNCGIDSGGWNPPYIRIENVVAQSLSGAINSGSSPFTACKNFVGTFEKYGNQYGIPPIMLASFAMQESSCNPNTVGGGGEQGLMQITKEKCADAPGGNCKDPDFNIRTGAKFFADTLNGNNGDLLLSLGQYNGWYRGLTYAKATAARFTSCCRCQNNLDYLHQFLNGWLQNINAYDSSLRLGKYFNLDTC</sequence>
<keyword evidence="5" id="KW-1185">Reference proteome</keyword>
<evidence type="ECO:0000313" key="4">
    <source>
        <dbReference type="EMBL" id="TFK44405.1"/>
    </source>
</evidence>
<dbReference type="SUPFAM" id="SSF53955">
    <property type="entry name" value="Lysozyme-like"/>
    <property type="match status" value="1"/>
</dbReference>
<dbReference type="AlphaFoldDB" id="A0A5C3MI92"/>
<accession>A0A5C3MI92</accession>
<keyword evidence="2" id="KW-0732">Signal</keyword>
<dbReference type="InterPro" id="IPR023346">
    <property type="entry name" value="Lysozyme-like_dom_sf"/>
</dbReference>
<dbReference type="InterPro" id="IPR008258">
    <property type="entry name" value="Transglycosylase_SLT_dom_1"/>
</dbReference>
<feature type="chain" id="PRO_5022765371" evidence="2">
    <location>
        <begin position="20"/>
        <end position="331"/>
    </location>
</feature>
<feature type="signal peptide" evidence="2">
    <location>
        <begin position="1"/>
        <end position="19"/>
    </location>
</feature>
<evidence type="ECO:0000313" key="5">
    <source>
        <dbReference type="Proteomes" id="UP000308652"/>
    </source>
</evidence>
<name>A0A5C3MI92_9AGAR</name>
<feature type="compositionally biased region" description="Polar residues" evidence="1">
    <location>
        <begin position="57"/>
        <end position="81"/>
    </location>
</feature>
<feature type="domain" description="Transglycosylase SLT" evidence="3">
    <location>
        <begin position="187"/>
        <end position="274"/>
    </location>
</feature>
<feature type="region of interest" description="Disordered" evidence="1">
    <location>
        <begin position="52"/>
        <end position="106"/>
    </location>
</feature>
<dbReference type="Pfam" id="PF01464">
    <property type="entry name" value="SLT"/>
    <property type="match status" value="1"/>
</dbReference>
<evidence type="ECO:0000256" key="1">
    <source>
        <dbReference type="SAM" id="MobiDB-lite"/>
    </source>
</evidence>
<gene>
    <name evidence="4" type="ORF">BDQ12DRAFT_717561</name>
</gene>